<dbReference type="Proteomes" id="UP000254889">
    <property type="component" value="Chromosome"/>
</dbReference>
<proteinExistence type="predicted"/>
<evidence type="ECO:0000313" key="1">
    <source>
        <dbReference type="EMBL" id="AXK79985.1"/>
    </source>
</evidence>
<sequence>MSQPSPDDREIELHAIDIVRDILARAGTLPRLMEVHYLMQEPDLFEIVRCMTALPDKERAKLLQFFEKHGMLSRLRVREVGGRALHLEYDKQPLQRTVQAITRVL</sequence>
<evidence type="ECO:0000313" key="2">
    <source>
        <dbReference type="Proteomes" id="UP000254889"/>
    </source>
</evidence>
<accession>A0A345ZST8</accession>
<dbReference type="KEGG" id="ptaw:DW352_05295"/>
<dbReference type="AlphaFoldDB" id="A0A345ZST8"/>
<dbReference type="RefSeq" id="WP_115689198.1">
    <property type="nucleotide sequence ID" value="NZ_CP031417.1"/>
</dbReference>
<keyword evidence="2" id="KW-1185">Reference proteome</keyword>
<protein>
    <submittedName>
        <fullName evidence="1">Uncharacterized protein</fullName>
    </submittedName>
</protein>
<dbReference type="EMBL" id="CP031417">
    <property type="protein sequence ID" value="AXK79985.1"/>
    <property type="molecule type" value="Genomic_DNA"/>
</dbReference>
<reference evidence="1 2" key="1">
    <citation type="submission" date="2018-07" db="EMBL/GenBank/DDBJ databases">
        <authorList>
            <person name="Quirk P.G."/>
            <person name="Krulwich T.A."/>
        </authorList>
    </citation>
    <scope>NUCLEOTIDE SEQUENCE [LARGE SCALE GENOMIC DNA]</scope>
    <source>
        <strain evidence="1 2">CC-BB4</strain>
    </source>
</reference>
<name>A0A345ZST8_9HYPH</name>
<dbReference type="OrthoDB" id="8239363at2"/>
<organism evidence="1 2">
    <name type="scientific">Pseudolabrys taiwanensis</name>
    <dbReference type="NCBI Taxonomy" id="331696"/>
    <lineage>
        <taxon>Bacteria</taxon>
        <taxon>Pseudomonadati</taxon>
        <taxon>Pseudomonadota</taxon>
        <taxon>Alphaproteobacteria</taxon>
        <taxon>Hyphomicrobiales</taxon>
        <taxon>Xanthobacteraceae</taxon>
        <taxon>Pseudolabrys</taxon>
    </lineage>
</organism>
<gene>
    <name evidence="1" type="ORF">DW352_05295</name>
</gene>